<gene>
    <name evidence="4" type="ORF">SODALDRAFT_115256</name>
</gene>
<dbReference type="GeneID" id="39575064"/>
<dbReference type="EMBL" id="ML119052">
    <property type="protein sequence ID" value="ROT41250.1"/>
    <property type="molecule type" value="Genomic_DNA"/>
</dbReference>
<keyword evidence="2" id="KW-0472">Membrane</keyword>
<dbReference type="RefSeq" id="XP_028469056.1">
    <property type="nucleotide sequence ID" value="XM_028606586.1"/>
</dbReference>
<name>A0A3N2Q3C3_SODAK</name>
<keyword evidence="2" id="KW-1133">Transmembrane helix</keyword>
<evidence type="ECO:0000256" key="2">
    <source>
        <dbReference type="SAM" id="Phobius"/>
    </source>
</evidence>
<dbReference type="OrthoDB" id="10250354at2759"/>
<evidence type="ECO:0000313" key="4">
    <source>
        <dbReference type="EMBL" id="ROT41250.1"/>
    </source>
</evidence>
<feature type="compositionally biased region" description="Gly residues" evidence="1">
    <location>
        <begin position="201"/>
        <end position="213"/>
    </location>
</feature>
<dbReference type="Proteomes" id="UP000272025">
    <property type="component" value="Unassembled WGS sequence"/>
</dbReference>
<feature type="region of interest" description="Disordered" evidence="1">
    <location>
        <begin position="130"/>
        <end position="309"/>
    </location>
</feature>
<dbReference type="PROSITE" id="PS50076">
    <property type="entry name" value="DNAJ_2"/>
    <property type="match status" value="1"/>
</dbReference>
<dbReference type="CDD" id="cd06257">
    <property type="entry name" value="DnaJ"/>
    <property type="match status" value="1"/>
</dbReference>
<dbReference type="AlphaFoldDB" id="A0A3N2Q3C3"/>
<accession>A0A3N2Q3C3</accession>
<feature type="compositionally biased region" description="Low complexity" evidence="1">
    <location>
        <begin position="228"/>
        <end position="239"/>
    </location>
</feature>
<evidence type="ECO:0000256" key="1">
    <source>
        <dbReference type="SAM" id="MobiDB-lite"/>
    </source>
</evidence>
<organism evidence="4 5">
    <name type="scientific">Sodiomyces alkalinus (strain CBS 110278 / VKM F-3762 / F11)</name>
    <name type="common">Alkaliphilic filamentous fungus</name>
    <dbReference type="NCBI Taxonomy" id="1314773"/>
    <lineage>
        <taxon>Eukaryota</taxon>
        <taxon>Fungi</taxon>
        <taxon>Dikarya</taxon>
        <taxon>Ascomycota</taxon>
        <taxon>Pezizomycotina</taxon>
        <taxon>Sordariomycetes</taxon>
        <taxon>Hypocreomycetidae</taxon>
        <taxon>Glomerellales</taxon>
        <taxon>Plectosphaerellaceae</taxon>
        <taxon>Sodiomyces</taxon>
    </lineage>
</organism>
<reference evidence="4 5" key="1">
    <citation type="journal article" date="2018" name="Mol. Ecol.">
        <title>The obligate alkalophilic soda-lake fungus Sodiomyces alkalinus has shifted to a protein diet.</title>
        <authorList>
            <person name="Grum-Grzhimaylo A.A."/>
            <person name="Falkoski D.L."/>
            <person name="van den Heuvel J."/>
            <person name="Valero-Jimenez C.A."/>
            <person name="Min B."/>
            <person name="Choi I.G."/>
            <person name="Lipzen A."/>
            <person name="Daum C.G."/>
            <person name="Aanen D.K."/>
            <person name="Tsang A."/>
            <person name="Henrissat B."/>
            <person name="Bilanenko E.N."/>
            <person name="de Vries R.P."/>
            <person name="van Kan J.A.L."/>
            <person name="Grigoriev I.V."/>
            <person name="Debets A.J.M."/>
        </authorList>
    </citation>
    <scope>NUCLEOTIDE SEQUENCE [LARGE SCALE GENOMIC DNA]</scope>
    <source>
        <strain evidence="4 5">F11</strain>
    </source>
</reference>
<dbReference type="Pfam" id="PF00226">
    <property type="entry name" value="DnaJ"/>
    <property type="match status" value="1"/>
</dbReference>
<proteinExistence type="predicted"/>
<dbReference type="PANTHER" id="PTHR44825:SF1">
    <property type="entry name" value="DNAJ HOMOLOG SUBFAMILY C MEMBER 4"/>
    <property type="match status" value="1"/>
</dbReference>
<feature type="transmembrane region" description="Helical" evidence="2">
    <location>
        <begin position="317"/>
        <end position="341"/>
    </location>
</feature>
<dbReference type="InterPro" id="IPR052763">
    <property type="entry name" value="DnaJ_C4"/>
</dbReference>
<dbReference type="Gene3D" id="1.10.287.110">
    <property type="entry name" value="DnaJ domain"/>
    <property type="match status" value="1"/>
</dbReference>
<dbReference type="PRINTS" id="PR00625">
    <property type="entry name" value="JDOMAIN"/>
</dbReference>
<feature type="domain" description="J" evidence="3">
    <location>
        <begin position="62"/>
        <end position="127"/>
    </location>
</feature>
<evidence type="ECO:0000313" key="5">
    <source>
        <dbReference type="Proteomes" id="UP000272025"/>
    </source>
</evidence>
<dbReference type="InterPro" id="IPR001623">
    <property type="entry name" value="DnaJ_domain"/>
</dbReference>
<dbReference type="STRING" id="1314773.A0A3N2Q3C3"/>
<keyword evidence="5" id="KW-1185">Reference proteome</keyword>
<evidence type="ECO:0000259" key="3">
    <source>
        <dbReference type="PROSITE" id="PS50076"/>
    </source>
</evidence>
<dbReference type="InterPro" id="IPR036869">
    <property type="entry name" value="J_dom_sf"/>
</dbReference>
<dbReference type="PANTHER" id="PTHR44825">
    <property type="match status" value="1"/>
</dbReference>
<feature type="compositionally biased region" description="Gly residues" evidence="1">
    <location>
        <begin position="283"/>
        <end position="308"/>
    </location>
</feature>
<dbReference type="SUPFAM" id="SSF46565">
    <property type="entry name" value="Chaperone J-domain"/>
    <property type="match status" value="1"/>
</dbReference>
<protein>
    <submittedName>
        <fullName evidence="4">DnaJ-domain-containing protein</fullName>
    </submittedName>
</protein>
<dbReference type="SMART" id="SM00271">
    <property type="entry name" value="DnaJ"/>
    <property type="match status" value="1"/>
</dbReference>
<sequence length="355" mass="36693">MPYIQLTRRAAFPLRCRVTSNSNSGSLVWRPTSPALRPCRRGFSTTFPFHLGRNPPASAGRNHYETLNVARTASPAEIKKSFYALSKKCHPDHHPDNPTATARFHALSEAYSILGTPAKRAAYDRDLNRLSPSSAQAGGVAPRGSYHSSGHAGGRPATGLSRRRTPFRGPPPSFYKNASWHPHAHAHANGHGHGANSSAAAGGGGGGGGGGGTQHRPQNEPDPSHPEAGAGAAGWTALGARGGMGPGQDPFGHTLDGSMPHFDRAGHQRTQREQDRRRAWRAAGGGGGGGSGSLGGGPGGGGGRGGPDGSQESAIGGFFAVSSILVLTFLIPCVLFGGLIGGKRKERKTKKSRAG</sequence>
<feature type="compositionally biased region" description="Basic and acidic residues" evidence="1">
    <location>
        <begin position="261"/>
        <end position="277"/>
    </location>
</feature>
<keyword evidence="2" id="KW-0812">Transmembrane</keyword>